<dbReference type="OMA" id="CATIIQV"/>
<evidence type="ECO:0000313" key="3">
    <source>
        <dbReference type="Proteomes" id="UP000002640"/>
    </source>
</evidence>
<keyword evidence="1" id="KW-0472">Membrane</keyword>
<dbReference type="InParanoid" id="G4ZJL1"/>
<dbReference type="EMBL" id="JH159154">
    <property type="protein sequence ID" value="EGZ18231.1"/>
    <property type="molecule type" value="Genomic_DNA"/>
</dbReference>
<evidence type="ECO:0000313" key="2">
    <source>
        <dbReference type="EMBL" id="EGZ18231.1"/>
    </source>
</evidence>
<dbReference type="RefSeq" id="XP_009527289.1">
    <property type="nucleotide sequence ID" value="XM_009528994.1"/>
</dbReference>
<feature type="transmembrane region" description="Helical" evidence="1">
    <location>
        <begin position="164"/>
        <end position="186"/>
    </location>
</feature>
<sequence>MQQRPATHTRTEVVRANDWVLKLSKAWLAVQLTTYGGKYSIERILALDKYIQQTPLYRAVLVCIAVPTTLILLVFGQESIPLQDPYEGWSSNYGFWVRVCLLGAAVGYAAATYVGYMIDGAALPRRQLALFTVGVAMSYTAVNIAVAAWLVFPIPFQAFSTNVFIMFILIGLYRVVVGGSVFREVFARRGELLAFKNFVLVQISMLLAYPAFQILFGLVTNTRWEVPVLMILPIMKLVMKNLMVRTIRHREDMIPEEVIFIVDFFDALYLATCMQNASSTTSVIGVVCHHLIQSAVELRELRRKTRSTFVRLHKEISRSSASDNSAERKTVECARLLHDVAEVLFTSECLVLTEFLETVIPILYGNYVLLMVHLPSAQYHTEMAYVTKENVAGMVQGIFVYGFLEWLSCTIVAVIMYRDCGIRALHQLAFVIETQIHLVQAKLVLYVMITLTYRVVHFGTSQHELGGSGLFAIFSL</sequence>
<keyword evidence="1" id="KW-0812">Transmembrane</keyword>
<keyword evidence="1" id="KW-1133">Transmembrane helix</keyword>
<feature type="transmembrane region" description="Helical" evidence="1">
    <location>
        <begin position="355"/>
        <end position="374"/>
    </location>
</feature>
<protein>
    <submittedName>
        <fullName evidence="2">Uncharacterized protein</fullName>
    </submittedName>
</protein>
<feature type="transmembrane region" description="Helical" evidence="1">
    <location>
        <begin position="95"/>
        <end position="116"/>
    </location>
</feature>
<proteinExistence type="predicted"/>
<dbReference type="Proteomes" id="UP000002640">
    <property type="component" value="Unassembled WGS sequence"/>
</dbReference>
<feature type="transmembrane region" description="Helical" evidence="1">
    <location>
        <begin position="56"/>
        <end position="75"/>
    </location>
</feature>
<feature type="transmembrane region" description="Helical" evidence="1">
    <location>
        <begin position="394"/>
        <end position="417"/>
    </location>
</feature>
<dbReference type="GeneID" id="20657565"/>
<dbReference type="AlphaFoldDB" id="G4ZJL1"/>
<feature type="transmembrane region" description="Helical" evidence="1">
    <location>
        <begin position="128"/>
        <end position="152"/>
    </location>
</feature>
<feature type="transmembrane region" description="Helical" evidence="1">
    <location>
        <begin position="198"/>
        <end position="220"/>
    </location>
</feature>
<dbReference type="KEGG" id="psoj:PHYSODRAFT_498473"/>
<name>G4ZJL1_PHYSP</name>
<reference evidence="2 3" key="1">
    <citation type="journal article" date="2006" name="Science">
        <title>Phytophthora genome sequences uncover evolutionary origins and mechanisms of pathogenesis.</title>
        <authorList>
            <person name="Tyler B.M."/>
            <person name="Tripathy S."/>
            <person name="Zhang X."/>
            <person name="Dehal P."/>
            <person name="Jiang R.H."/>
            <person name="Aerts A."/>
            <person name="Arredondo F.D."/>
            <person name="Baxter L."/>
            <person name="Bensasson D."/>
            <person name="Beynon J.L."/>
            <person name="Chapman J."/>
            <person name="Damasceno C.M."/>
            <person name="Dorrance A.E."/>
            <person name="Dou D."/>
            <person name="Dickerman A.W."/>
            <person name="Dubchak I.L."/>
            <person name="Garbelotto M."/>
            <person name="Gijzen M."/>
            <person name="Gordon S.G."/>
            <person name="Govers F."/>
            <person name="Grunwald N.J."/>
            <person name="Huang W."/>
            <person name="Ivors K.L."/>
            <person name="Jones R.W."/>
            <person name="Kamoun S."/>
            <person name="Krampis K."/>
            <person name="Lamour K.H."/>
            <person name="Lee M.K."/>
            <person name="McDonald W.H."/>
            <person name="Medina M."/>
            <person name="Meijer H.J."/>
            <person name="Nordberg E.K."/>
            <person name="Maclean D.J."/>
            <person name="Ospina-Giraldo M.D."/>
            <person name="Morris P.F."/>
            <person name="Phuntumart V."/>
            <person name="Putnam N.H."/>
            <person name="Rash S."/>
            <person name="Rose J.K."/>
            <person name="Sakihama Y."/>
            <person name="Salamov A.A."/>
            <person name="Savidor A."/>
            <person name="Scheuring C.F."/>
            <person name="Smith B.M."/>
            <person name="Sobral B.W."/>
            <person name="Terry A."/>
            <person name="Torto-Alalibo T.A."/>
            <person name="Win J."/>
            <person name="Xu Z."/>
            <person name="Zhang H."/>
            <person name="Grigoriev I.V."/>
            <person name="Rokhsar D.S."/>
            <person name="Boore J.L."/>
        </authorList>
    </citation>
    <scope>NUCLEOTIDE SEQUENCE [LARGE SCALE GENOMIC DNA]</scope>
    <source>
        <strain evidence="2 3">P6497</strain>
    </source>
</reference>
<evidence type="ECO:0000256" key="1">
    <source>
        <dbReference type="SAM" id="Phobius"/>
    </source>
</evidence>
<gene>
    <name evidence="2" type="ORF">PHYSODRAFT_498473</name>
</gene>
<keyword evidence="3" id="KW-1185">Reference proteome</keyword>
<organism evidence="2 3">
    <name type="scientific">Phytophthora sojae (strain P6497)</name>
    <name type="common">Soybean stem and root rot agent</name>
    <name type="synonym">Phytophthora megasperma f. sp. glycines</name>
    <dbReference type="NCBI Taxonomy" id="1094619"/>
    <lineage>
        <taxon>Eukaryota</taxon>
        <taxon>Sar</taxon>
        <taxon>Stramenopiles</taxon>
        <taxon>Oomycota</taxon>
        <taxon>Peronosporomycetes</taxon>
        <taxon>Peronosporales</taxon>
        <taxon>Peronosporaceae</taxon>
        <taxon>Phytophthora</taxon>
    </lineage>
</organism>
<feature type="transmembrane region" description="Helical" evidence="1">
    <location>
        <begin position="226"/>
        <end position="244"/>
    </location>
</feature>
<accession>G4ZJL1</accession>